<gene>
    <name evidence="1" type="ORF">CFP71_14835</name>
</gene>
<dbReference type="EMBL" id="NMQT01000051">
    <property type="protein sequence ID" value="OXM56104.1"/>
    <property type="molecule type" value="Genomic_DNA"/>
</dbReference>
<sequence>MEPEHKELKPLLMTMKPLSELPDGNEKQWITLAADLKKNFASDDESAPTNPLDLAVIYYRFGKKRTIKYMQSGHDELADRAVDFLESFMRANGQWAYLNNQTWYRDGSHHIGIDINYYPSRGRETLTPGFHKDTGGNNIFTNLIFDNTTPIEATEWFVDIGEPSDLRAQWQRRLLPESHLRELTELRAALQKEHADKTPMVDGGVQEGKNVFVSWIDDLVWHATPATGQRYDYAKDADAVQLYAEITDDSDENRDLYNAFQYADKKLNAVFYLVELLATLAEHPDTHMARWLKEEKLGIQDVNVDVVGRAWNDLYRAHDPGRPNANFVHDIEMRKKLAWRITGRASEAIAYDDRLPNADPQGIKELPHGLTQLRRKNSLESTRLKEVAASNMNKPRRFIRTWVRILRNDNKELATVKFDG</sequence>
<accession>A0A229SBY8</accession>
<keyword evidence="2" id="KW-1185">Reference proteome</keyword>
<dbReference type="Proteomes" id="UP000215223">
    <property type="component" value="Unassembled WGS sequence"/>
</dbReference>
<reference evidence="1 2" key="1">
    <citation type="submission" date="2017-07" db="EMBL/GenBank/DDBJ databases">
        <title>Amycolatopsis thailandensis Genome sequencing and assembly.</title>
        <authorList>
            <person name="Kaur N."/>
            <person name="Mayilraj S."/>
        </authorList>
    </citation>
    <scope>NUCLEOTIDE SEQUENCE [LARGE SCALE GENOMIC DNA]</scope>
    <source>
        <strain evidence="1 2">JCM 16380</strain>
    </source>
</reference>
<dbReference type="RefSeq" id="WP_093934436.1">
    <property type="nucleotide sequence ID" value="NZ_NMQT01000051.1"/>
</dbReference>
<name>A0A229SBY8_9PSEU</name>
<dbReference type="OrthoDB" id="3664013at2"/>
<comment type="caution">
    <text evidence="1">The sequence shown here is derived from an EMBL/GenBank/DDBJ whole genome shotgun (WGS) entry which is preliminary data.</text>
</comment>
<protein>
    <submittedName>
        <fullName evidence="1">Uncharacterized protein</fullName>
    </submittedName>
</protein>
<evidence type="ECO:0000313" key="2">
    <source>
        <dbReference type="Proteomes" id="UP000215223"/>
    </source>
</evidence>
<evidence type="ECO:0000313" key="1">
    <source>
        <dbReference type="EMBL" id="OXM56104.1"/>
    </source>
</evidence>
<dbReference type="AlphaFoldDB" id="A0A229SBY8"/>
<proteinExistence type="predicted"/>
<organism evidence="1 2">
    <name type="scientific">Amycolatopsis thailandensis</name>
    <dbReference type="NCBI Taxonomy" id="589330"/>
    <lineage>
        <taxon>Bacteria</taxon>
        <taxon>Bacillati</taxon>
        <taxon>Actinomycetota</taxon>
        <taxon>Actinomycetes</taxon>
        <taxon>Pseudonocardiales</taxon>
        <taxon>Pseudonocardiaceae</taxon>
        <taxon>Amycolatopsis</taxon>
    </lineage>
</organism>